<evidence type="ECO:0000313" key="2">
    <source>
        <dbReference type="EMBL" id="KAJ1165058.1"/>
    </source>
</evidence>
<accession>A0AAV7SLS0</accession>
<protein>
    <submittedName>
        <fullName evidence="2">Uncharacterized protein</fullName>
    </submittedName>
</protein>
<evidence type="ECO:0000313" key="3">
    <source>
        <dbReference type="Proteomes" id="UP001066276"/>
    </source>
</evidence>
<sequence>MPGTGRETLGSHRQEWQRPPRPCGGRRGTTQGVGSHCWAPLPPEGADLPGHRGECSRCERGQRQPLEEPRGRKGQ</sequence>
<proteinExistence type="predicted"/>
<dbReference type="AlphaFoldDB" id="A0AAV7SLS0"/>
<keyword evidence="3" id="KW-1185">Reference proteome</keyword>
<dbReference type="EMBL" id="JANPWB010000008">
    <property type="protein sequence ID" value="KAJ1165058.1"/>
    <property type="molecule type" value="Genomic_DNA"/>
</dbReference>
<gene>
    <name evidence="2" type="ORF">NDU88_005488</name>
</gene>
<comment type="caution">
    <text evidence="2">The sequence shown here is derived from an EMBL/GenBank/DDBJ whole genome shotgun (WGS) entry which is preliminary data.</text>
</comment>
<organism evidence="2 3">
    <name type="scientific">Pleurodeles waltl</name>
    <name type="common">Iberian ribbed newt</name>
    <dbReference type="NCBI Taxonomy" id="8319"/>
    <lineage>
        <taxon>Eukaryota</taxon>
        <taxon>Metazoa</taxon>
        <taxon>Chordata</taxon>
        <taxon>Craniata</taxon>
        <taxon>Vertebrata</taxon>
        <taxon>Euteleostomi</taxon>
        <taxon>Amphibia</taxon>
        <taxon>Batrachia</taxon>
        <taxon>Caudata</taxon>
        <taxon>Salamandroidea</taxon>
        <taxon>Salamandridae</taxon>
        <taxon>Pleurodelinae</taxon>
        <taxon>Pleurodeles</taxon>
    </lineage>
</organism>
<feature type="compositionally biased region" description="Basic and acidic residues" evidence="1">
    <location>
        <begin position="9"/>
        <end position="18"/>
    </location>
</feature>
<name>A0AAV7SLS0_PLEWA</name>
<dbReference type="Proteomes" id="UP001066276">
    <property type="component" value="Chromosome 4_2"/>
</dbReference>
<feature type="region of interest" description="Disordered" evidence="1">
    <location>
        <begin position="1"/>
        <end position="75"/>
    </location>
</feature>
<feature type="compositionally biased region" description="Basic and acidic residues" evidence="1">
    <location>
        <begin position="49"/>
        <end position="75"/>
    </location>
</feature>
<reference evidence="2" key="1">
    <citation type="journal article" date="2022" name="bioRxiv">
        <title>Sequencing and chromosome-scale assembly of the giantPleurodeles waltlgenome.</title>
        <authorList>
            <person name="Brown T."/>
            <person name="Elewa A."/>
            <person name="Iarovenko S."/>
            <person name="Subramanian E."/>
            <person name="Araus A.J."/>
            <person name="Petzold A."/>
            <person name="Susuki M."/>
            <person name="Suzuki K.-i.T."/>
            <person name="Hayashi T."/>
            <person name="Toyoda A."/>
            <person name="Oliveira C."/>
            <person name="Osipova E."/>
            <person name="Leigh N.D."/>
            <person name="Simon A."/>
            <person name="Yun M.H."/>
        </authorList>
    </citation>
    <scope>NUCLEOTIDE SEQUENCE</scope>
    <source>
        <strain evidence="2">20211129_DDA</strain>
        <tissue evidence="2">Liver</tissue>
    </source>
</reference>
<evidence type="ECO:0000256" key="1">
    <source>
        <dbReference type="SAM" id="MobiDB-lite"/>
    </source>
</evidence>